<dbReference type="EMBL" id="BMAW01021788">
    <property type="protein sequence ID" value="GFT74707.1"/>
    <property type="molecule type" value="Genomic_DNA"/>
</dbReference>
<reference evidence="1" key="1">
    <citation type="submission" date="2020-08" db="EMBL/GenBank/DDBJ databases">
        <title>Multicomponent nature underlies the extraordinary mechanical properties of spider dragline silk.</title>
        <authorList>
            <person name="Kono N."/>
            <person name="Nakamura H."/>
            <person name="Mori M."/>
            <person name="Yoshida Y."/>
            <person name="Ohtoshi R."/>
            <person name="Malay A.D."/>
            <person name="Moran D.A.P."/>
            <person name="Tomita M."/>
            <person name="Numata K."/>
            <person name="Arakawa K."/>
        </authorList>
    </citation>
    <scope>NUCLEOTIDE SEQUENCE</scope>
</reference>
<proteinExistence type="predicted"/>
<evidence type="ECO:0000313" key="1">
    <source>
        <dbReference type="EMBL" id="GFT74707.1"/>
    </source>
</evidence>
<gene>
    <name evidence="1" type="ORF">NPIL_168261</name>
</gene>
<dbReference type="AlphaFoldDB" id="A0A8X6U2V6"/>
<sequence>MYLKYLLNYPTSIKPVLNSTYNKVGISLFIITRSPRMHFKPHRLDPDKLDYFWKSFRIQLLQQGVLRVSKFSGSNVINLIFKPGGTWTIYGYHHRLNAAAEFDHYLLLPQMISQ</sequence>
<dbReference type="Proteomes" id="UP000887013">
    <property type="component" value="Unassembled WGS sequence"/>
</dbReference>
<accession>A0A8X6U2V6</accession>
<name>A0A8X6U2V6_NEPPI</name>
<keyword evidence="2" id="KW-1185">Reference proteome</keyword>
<protein>
    <submittedName>
        <fullName evidence="1">Uncharacterized protein</fullName>
    </submittedName>
</protein>
<organism evidence="1 2">
    <name type="scientific">Nephila pilipes</name>
    <name type="common">Giant wood spider</name>
    <name type="synonym">Nephila maculata</name>
    <dbReference type="NCBI Taxonomy" id="299642"/>
    <lineage>
        <taxon>Eukaryota</taxon>
        <taxon>Metazoa</taxon>
        <taxon>Ecdysozoa</taxon>
        <taxon>Arthropoda</taxon>
        <taxon>Chelicerata</taxon>
        <taxon>Arachnida</taxon>
        <taxon>Araneae</taxon>
        <taxon>Araneomorphae</taxon>
        <taxon>Entelegynae</taxon>
        <taxon>Araneoidea</taxon>
        <taxon>Nephilidae</taxon>
        <taxon>Nephila</taxon>
    </lineage>
</organism>
<evidence type="ECO:0000313" key="2">
    <source>
        <dbReference type="Proteomes" id="UP000887013"/>
    </source>
</evidence>
<comment type="caution">
    <text evidence="1">The sequence shown here is derived from an EMBL/GenBank/DDBJ whole genome shotgun (WGS) entry which is preliminary data.</text>
</comment>